<organism evidence="1 2">
    <name type="scientific">Zestosphaera tikiterensis</name>
    <dbReference type="NCBI Taxonomy" id="1973259"/>
    <lineage>
        <taxon>Archaea</taxon>
        <taxon>Thermoproteota</taxon>
        <taxon>Thermoprotei</taxon>
        <taxon>Desulfurococcales</taxon>
        <taxon>Desulfurococcaceae</taxon>
        <taxon>Zestosphaera</taxon>
    </lineage>
</organism>
<accession>A0A2R7Y8Z1</accession>
<dbReference type="Proteomes" id="UP000244093">
    <property type="component" value="Unassembled WGS sequence"/>
</dbReference>
<gene>
    <name evidence="1" type="ORF">B7O98_02575</name>
</gene>
<evidence type="ECO:0000313" key="2">
    <source>
        <dbReference type="Proteomes" id="UP000244093"/>
    </source>
</evidence>
<comment type="caution">
    <text evidence="1">The sequence shown here is derived from an EMBL/GenBank/DDBJ whole genome shotgun (WGS) entry which is preliminary data.</text>
</comment>
<name>A0A2R7Y8Z1_9CREN</name>
<reference evidence="1 2" key="1">
    <citation type="journal article" date="2018" name="Syst. Appl. Microbiol.">
        <title>A new symbiotic nanoarchaeote (Candidatus Nanoclepta minutus) and its host (Zestosphaera tikiterensis gen. nov., sp. nov.) from a New Zealand hot spring.</title>
        <authorList>
            <person name="St John E."/>
            <person name="Liu Y."/>
            <person name="Podar M."/>
            <person name="Stott M.B."/>
            <person name="Meneghin J."/>
            <person name="Chen Z."/>
            <person name="Lagutin K."/>
            <person name="Mitchell K."/>
            <person name="Reysenbach A.L."/>
        </authorList>
    </citation>
    <scope>NUCLEOTIDE SEQUENCE [LARGE SCALE GENOMIC DNA]</scope>
    <source>
        <strain evidence="1">NZ3</strain>
    </source>
</reference>
<evidence type="ECO:0000313" key="1">
    <source>
        <dbReference type="EMBL" id="PUA33332.1"/>
    </source>
</evidence>
<dbReference type="EMBL" id="NBVN01000002">
    <property type="protein sequence ID" value="PUA33332.1"/>
    <property type="molecule type" value="Genomic_DNA"/>
</dbReference>
<protein>
    <submittedName>
        <fullName evidence="1">Uncharacterized protein</fullName>
    </submittedName>
</protein>
<dbReference type="AlphaFoldDB" id="A0A2R7Y8Z1"/>
<sequence>MNEAVLFKELERQTLARDKQLKKLKELASRLNNNEVDYEVVKDYVGRVSKSRETLMKRLKKLNEIEFTEAFIEPVTALLSFTVLVAVNVEEEALIEIKNYALSKGLSEDVEYFNNELSNVKSLSDEAEKILNKINVMRKH</sequence>
<proteinExistence type="predicted"/>